<organism evidence="2 3">
    <name type="scientific">Thioalkalivibrio sulfidiphilus (strain HL-EbGR7)</name>
    <dbReference type="NCBI Taxonomy" id="396588"/>
    <lineage>
        <taxon>Bacteria</taxon>
        <taxon>Pseudomonadati</taxon>
        <taxon>Pseudomonadota</taxon>
        <taxon>Gammaproteobacteria</taxon>
        <taxon>Chromatiales</taxon>
        <taxon>Ectothiorhodospiraceae</taxon>
        <taxon>Thioalkalivibrio</taxon>
    </lineage>
</organism>
<dbReference type="RefSeq" id="WP_012639570.1">
    <property type="nucleotide sequence ID" value="NC_011901.1"/>
</dbReference>
<protein>
    <submittedName>
        <fullName evidence="2">Uncharacterized protein</fullName>
    </submittedName>
</protein>
<keyword evidence="1" id="KW-0732">Signal</keyword>
<gene>
    <name evidence="2" type="ordered locus">Tgr7_3039</name>
</gene>
<feature type="chain" id="PRO_5002872885" evidence="1">
    <location>
        <begin position="23"/>
        <end position="229"/>
    </location>
</feature>
<proteinExistence type="predicted"/>
<evidence type="ECO:0000256" key="1">
    <source>
        <dbReference type="SAM" id="SignalP"/>
    </source>
</evidence>
<dbReference type="EMBL" id="CP001339">
    <property type="protein sequence ID" value="ACL74108.1"/>
    <property type="molecule type" value="Genomic_DNA"/>
</dbReference>
<keyword evidence="3" id="KW-1185">Reference proteome</keyword>
<evidence type="ECO:0000313" key="2">
    <source>
        <dbReference type="EMBL" id="ACL74108.1"/>
    </source>
</evidence>
<accession>B8GPW1</accession>
<name>B8GPW1_THISH</name>
<feature type="signal peptide" evidence="1">
    <location>
        <begin position="1"/>
        <end position="22"/>
    </location>
</feature>
<evidence type="ECO:0000313" key="3">
    <source>
        <dbReference type="Proteomes" id="UP000002383"/>
    </source>
</evidence>
<dbReference type="Proteomes" id="UP000002383">
    <property type="component" value="Chromosome"/>
</dbReference>
<dbReference type="OrthoDB" id="6195768at2"/>
<dbReference type="KEGG" id="tgr:Tgr7_3039"/>
<dbReference type="AlphaFoldDB" id="B8GPW1"/>
<dbReference type="HOGENOM" id="CLU_1209352_0_0_6"/>
<reference evidence="2 3" key="1">
    <citation type="journal article" date="2011" name="Stand. Genomic Sci.">
        <title>Complete genome sequence of 'Thioalkalivibrio sulfidophilus' HL-EbGr7.</title>
        <authorList>
            <person name="Muyzer G."/>
            <person name="Sorokin D.Y."/>
            <person name="Mavromatis K."/>
            <person name="Lapidus A."/>
            <person name="Clum A."/>
            <person name="Ivanova N."/>
            <person name="Pati A."/>
            <person name="d'Haeseleer P."/>
            <person name="Woyke T."/>
            <person name="Kyrpides N.C."/>
        </authorList>
    </citation>
    <scope>NUCLEOTIDE SEQUENCE [LARGE SCALE GENOMIC DNA]</scope>
    <source>
        <strain evidence="2 3">HL-EbGR7</strain>
    </source>
</reference>
<sequence precursor="true">MKLKNIMLAGAMAIALTGTAQAQVAVPNTFADGQPAVAAEVNANFSALATAINDLADRVTALESGAGDTGSTGVPGVYRIVSTQTELFGQNMVEAGYAELNGYVLTGRLVMNSGGTWSLEGNEFEHRLAGIGDVQFDVDPDTQNVTRFGSQELLIQMSPLAVNLSGTWAQGGDGNRTVTLSIGEDEILDFRTSVTGEIMLAPNLARENEGGFQGGQAGVVIAIKLSNQP</sequence>